<reference evidence="2" key="1">
    <citation type="submission" date="2022-01" db="EMBL/GenBank/DDBJ databases">
        <authorList>
            <person name="King R."/>
        </authorList>
    </citation>
    <scope>NUCLEOTIDE SEQUENCE</scope>
</reference>
<sequence length="217" mass="25354">MSWNSLDEDLHEAECLLNIKFPNELKNILIINGYNSLRVIGEITDDDIADIESFARDNLPDMIAKDDSDVTSNSSYNSNEHFSLDESTDMEDFSVEQTKIDSLNNEDSSEDSNEDEIESEKCYATYYDSQWYTGRLIDKVENEMETGDSRNCYYRLKFLHQNLQDFFLPKTQDVDMVLRSQIFYGPITMIGCETSLRISREDRANIEKKYRDFKKDL</sequence>
<dbReference type="OrthoDB" id="6784201at2759"/>
<keyword evidence="3" id="KW-1185">Reference proteome</keyword>
<reference evidence="2" key="2">
    <citation type="submission" date="2022-10" db="EMBL/GenBank/DDBJ databases">
        <authorList>
            <consortium name="ENA_rothamsted_submissions"/>
            <consortium name="culmorum"/>
            <person name="King R."/>
        </authorList>
    </citation>
    <scope>NUCLEOTIDE SEQUENCE</scope>
</reference>
<dbReference type="Proteomes" id="UP001153737">
    <property type="component" value="Chromosome 7"/>
</dbReference>
<gene>
    <name evidence="2" type="ORF">PHAECO_LOCUS10792</name>
</gene>
<evidence type="ECO:0000313" key="3">
    <source>
        <dbReference type="Proteomes" id="UP001153737"/>
    </source>
</evidence>
<accession>A0A9N9SJ26</accession>
<proteinExistence type="predicted"/>
<name>A0A9N9SJ26_PHACE</name>
<dbReference type="EMBL" id="OU896713">
    <property type="protein sequence ID" value="CAG9823755.1"/>
    <property type="molecule type" value="Genomic_DNA"/>
</dbReference>
<feature type="compositionally biased region" description="Acidic residues" evidence="1">
    <location>
        <begin position="107"/>
        <end position="118"/>
    </location>
</feature>
<dbReference type="AlphaFoldDB" id="A0A9N9SJ26"/>
<evidence type="ECO:0000313" key="2">
    <source>
        <dbReference type="EMBL" id="CAG9823755.1"/>
    </source>
</evidence>
<evidence type="ECO:0000256" key="1">
    <source>
        <dbReference type="SAM" id="MobiDB-lite"/>
    </source>
</evidence>
<protein>
    <submittedName>
        <fullName evidence="2">Uncharacterized protein</fullName>
    </submittedName>
</protein>
<organism evidence="2 3">
    <name type="scientific">Phaedon cochleariae</name>
    <name type="common">Mustard beetle</name>
    <dbReference type="NCBI Taxonomy" id="80249"/>
    <lineage>
        <taxon>Eukaryota</taxon>
        <taxon>Metazoa</taxon>
        <taxon>Ecdysozoa</taxon>
        <taxon>Arthropoda</taxon>
        <taxon>Hexapoda</taxon>
        <taxon>Insecta</taxon>
        <taxon>Pterygota</taxon>
        <taxon>Neoptera</taxon>
        <taxon>Endopterygota</taxon>
        <taxon>Coleoptera</taxon>
        <taxon>Polyphaga</taxon>
        <taxon>Cucujiformia</taxon>
        <taxon>Chrysomeloidea</taxon>
        <taxon>Chrysomelidae</taxon>
        <taxon>Chrysomelinae</taxon>
        <taxon>Chrysomelini</taxon>
        <taxon>Phaedon</taxon>
    </lineage>
</organism>
<feature type="region of interest" description="Disordered" evidence="1">
    <location>
        <begin position="99"/>
        <end position="118"/>
    </location>
</feature>